<dbReference type="PROSITE" id="PS51450">
    <property type="entry name" value="LRR"/>
    <property type="match status" value="2"/>
</dbReference>
<dbReference type="InterPro" id="IPR032675">
    <property type="entry name" value="LRR_dom_sf"/>
</dbReference>
<dbReference type="AlphaFoldDB" id="A0A9J6CMQ6"/>
<dbReference type="GO" id="GO:0005615">
    <property type="term" value="C:extracellular space"/>
    <property type="evidence" value="ECO:0007669"/>
    <property type="project" value="TreeGrafter"/>
</dbReference>
<accession>A0A9J6CMQ6</accession>
<keyword evidence="3" id="KW-0677">Repeat</keyword>
<keyword evidence="1" id="KW-0433">Leucine-rich repeat</keyword>
<reference evidence="5" key="1">
    <citation type="submission" date="2021-03" db="EMBL/GenBank/DDBJ databases">
        <title>Chromosome level genome of the anhydrobiotic midge Polypedilum vanderplanki.</title>
        <authorList>
            <person name="Yoshida Y."/>
            <person name="Kikawada T."/>
            <person name="Gusev O."/>
        </authorList>
    </citation>
    <scope>NUCLEOTIDE SEQUENCE</scope>
    <source>
        <strain evidence="5">NIAS01</strain>
        <tissue evidence="5">Whole body or cell culture</tissue>
    </source>
</reference>
<dbReference type="InterPro" id="IPR001611">
    <property type="entry name" value="Leu-rich_rpt"/>
</dbReference>
<evidence type="ECO:0000256" key="2">
    <source>
        <dbReference type="ARBA" id="ARBA00022729"/>
    </source>
</evidence>
<dbReference type="PANTHER" id="PTHR24373">
    <property type="entry name" value="SLIT RELATED LEUCINE-RICH REPEAT NEURONAL PROTEIN"/>
    <property type="match status" value="1"/>
</dbReference>
<dbReference type="SUPFAM" id="SSF52058">
    <property type="entry name" value="L domain-like"/>
    <property type="match status" value="1"/>
</dbReference>
<feature type="chain" id="PRO_5039924510" evidence="4">
    <location>
        <begin position="20"/>
        <end position="331"/>
    </location>
</feature>
<evidence type="ECO:0000256" key="1">
    <source>
        <dbReference type="ARBA" id="ARBA00022614"/>
    </source>
</evidence>
<dbReference type="PANTHER" id="PTHR24373:SF370">
    <property type="entry name" value="FISH-LIPS, ISOFORM E"/>
    <property type="match status" value="1"/>
</dbReference>
<dbReference type="Proteomes" id="UP001107558">
    <property type="component" value="Chromosome 1"/>
</dbReference>
<name>A0A9J6CMQ6_POLVA</name>
<dbReference type="SMART" id="SM00369">
    <property type="entry name" value="LRR_TYP"/>
    <property type="match status" value="4"/>
</dbReference>
<dbReference type="Pfam" id="PF13855">
    <property type="entry name" value="LRR_8"/>
    <property type="match status" value="1"/>
</dbReference>
<keyword evidence="2 4" id="KW-0732">Signal</keyword>
<evidence type="ECO:0000256" key="3">
    <source>
        <dbReference type="ARBA" id="ARBA00022737"/>
    </source>
</evidence>
<comment type="caution">
    <text evidence="5">The sequence shown here is derived from an EMBL/GenBank/DDBJ whole genome shotgun (WGS) entry which is preliminary data.</text>
</comment>
<dbReference type="EMBL" id="JADBJN010000001">
    <property type="protein sequence ID" value="KAG5682907.1"/>
    <property type="molecule type" value="Genomic_DNA"/>
</dbReference>
<dbReference type="GO" id="GO:0031012">
    <property type="term" value="C:extracellular matrix"/>
    <property type="evidence" value="ECO:0007669"/>
    <property type="project" value="TreeGrafter"/>
</dbReference>
<evidence type="ECO:0000256" key="4">
    <source>
        <dbReference type="SAM" id="SignalP"/>
    </source>
</evidence>
<dbReference type="InterPro" id="IPR050328">
    <property type="entry name" value="Dev_Immune_Receptor"/>
</dbReference>
<evidence type="ECO:0000313" key="5">
    <source>
        <dbReference type="EMBL" id="KAG5682907.1"/>
    </source>
</evidence>
<organism evidence="5 6">
    <name type="scientific">Polypedilum vanderplanki</name>
    <name type="common">Sleeping chironomid midge</name>
    <dbReference type="NCBI Taxonomy" id="319348"/>
    <lineage>
        <taxon>Eukaryota</taxon>
        <taxon>Metazoa</taxon>
        <taxon>Ecdysozoa</taxon>
        <taxon>Arthropoda</taxon>
        <taxon>Hexapoda</taxon>
        <taxon>Insecta</taxon>
        <taxon>Pterygota</taxon>
        <taxon>Neoptera</taxon>
        <taxon>Endopterygota</taxon>
        <taxon>Diptera</taxon>
        <taxon>Nematocera</taxon>
        <taxon>Chironomoidea</taxon>
        <taxon>Chironomidae</taxon>
        <taxon>Chironominae</taxon>
        <taxon>Polypedilum</taxon>
        <taxon>Polypedilum</taxon>
    </lineage>
</organism>
<feature type="signal peptide" evidence="4">
    <location>
        <begin position="1"/>
        <end position="19"/>
    </location>
</feature>
<evidence type="ECO:0000313" key="6">
    <source>
        <dbReference type="Proteomes" id="UP001107558"/>
    </source>
</evidence>
<gene>
    <name evidence="5" type="ORF">PVAND_012225</name>
</gene>
<proteinExistence type="predicted"/>
<dbReference type="Gene3D" id="3.80.10.10">
    <property type="entry name" value="Ribonuclease Inhibitor"/>
    <property type="match status" value="1"/>
</dbReference>
<dbReference type="InterPro" id="IPR003591">
    <property type="entry name" value="Leu-rich_rpt_typical-subtyp"/>
</dbReference>
<dbReference type="OrthoDB" id="7739973at2759"/>
<protein>
    <submittedName>
        <fullName evidence="5">Uncharacterized protein</fullName>
    </submittedName>
</protein>
<keyword evidence="6" id="KW-1185">Reference proteome</keyword>
<sequence length="331" mass="39044">MVAKFIALIILIILKQCNCENKNLPCEFVFEKKFGYTCKVTKEFDSTNKFINITGIIGDHCAIDKTFNFSNKDVIRVMFFDRQILYIPANINQQFPSLKTLQIKKCGLLELTRENNFHSLRRMYLGFNKIKNIPKMYFWHFCRLEILSLSVNQISNIPQMAFRDLINLKRLSLNGNRLMTIDPLLFVRCTKLQYVDFDNNQLQSIDGDWFAKQSKLYKVSLSNNGIQYIDTQFFSSWQSMNVPQTKINRYVIFKNNSCIDFSFNNESNFEQLLQIISDNCSIPLPTTPAITTTSKANSRTKKPKYKPKQVLWFDFCEWNIQKEFQYLYKSY</sequence>